<gene>
    <name evidence="2" type="ORF">ACN42_g1155</name>
</gene>
<dbReference type="AlphaFoldDB" id="A0A101MSK3"/>
<reference evidence="2 3" key="1">
    <citation type="submission" date="2015-10" db="EMBL/GenBank/DDBJ databases">
        <title>Genome sequencing of Penicillium freii.</title>
        <authorList>
            <person name="Nguyen H.D."/>
            <person name="Visagie C.M."/>
            <person name="Seifert K.A."/>
        </authorList>
    </citation>
    <scope>NUCLEOTIDE SEQUENCE [LARGE SCALE GENOMIC DNA]</scope>
    <source>
        <strain evidence="2 3">DAOM 242723</strain>
    </source>
</reference>
<evidence type="ECO:0000256" key="1">
    <source>
        <dbReference type="SAM" id="MobiDB-lite"/>
    </source>
</evidence>
<name>A0A101MSK3_PENFR</name>
<comment type="caution">
    <text evidence="2">The sequence shown here is derived from an EMBL/GenBank/DDBJ whole genome shotgun (WGS) entry which is preliminary data.</text>
</comment>
<accession>A0A101MSK3</accession>
<feature type="region of interest" description="Disordered" evidence="1">
    <location>
        <begin position="299"/>
        <end position="366"/>
    </location>
</feature>
<keyword evidence="3" id="KW-1185">Reference proteome</keyword>
<dbReference type="EMBL" id="LLXE01000017">
    <property type="protein sequence ID" value="KUM65938.1"/>
    <property type="molecule type" value="Genomic_DNA"/>
</dbReference>
<proteinExistence type="predicted"/>
<organism evidence="2 3">
    <name type="scientific">Penicillium freii</name>
    <dbReference type="NCBI Taxonomy" id="48697"/>
    <lineage>
        <taxon>Eukaryota</taxon>
        <taxon>Fungi</taxon>
        <taxon>Dikarya</taxon>
        <taxon>Ascomycota</taxon>
        <taxon>Pezizomycotina</taxon>
        <taxon>Eurotiomycetes</taxon>
        <taxon>Eurotiomycetidae</taxon>
        <taxon>Eurotiales</taxon>
        <taxon>Aspergillaceae</taxon>
        <taxon>Penicillium</taxon>
    </lineage>
</organism>
<dbReference type="Proteomes" id="UP000055045">
    <property type="component" value="Unassembled WGS sequence"/>
</dbReference>
<feature type="compositionally biased region" description="Basic and acidic residues" evidence="1">
    <location>
        <begin position="329"/>
        <end position="345"/>
    </location>
</feature>
<evidence type="ECO:0000313" key="3">
    <source>
        <dbReference type="Proteomes" id="UP000055045"/>
    </source>
</evidence>
<evidence type="ECO:0000313" key="2">
    <source>
        <dbReference type="EMBL" id="KUM65938.1"/>
    </source>
</evidence>
<feature type="compositionally biased region" description="Polar residues" evidence="1">
    <location>
        <begin position="347"/>
        <end position="358"/>
    </location>
</feature>
<sequence>MASLQTFKLDVSDVELNVTLGEDRIAGIDVNLRISLEPRAEDSDSSSPVRGRRLAGFDIKLTLPPEQDSETDYAAACNSAGLKRKRDTTPERGQASLVISTIDPDSSSRVKGSTLSRLGTEEIDDKHQPPLDAMAPLDPLELPDLPPITTPNTRVWESHRPSNFNFPIYEDPQDQETPNVSPFQEGFHGIEEDKENIFLTTSDYAASDEEEEDTRPNLAGREPSIGLLDAFGLPLNRDMSDFVRPATNPIHERHMRRGREVFQTLWVDEPRVREEHNGRQPNDTLTDTQVQEVEQVEESIQRGRTRLRSDRQPALRENAPVQDPANFDNVRRILDFHQPEARRSVTPEVNQEPQQHQLEQGRGQDQ</sequence>
<protein>
    <submittedName>
        <fullName evidence="2">Uncharacterized protein</fullName>
    </submittedName>
</protein>